<keyword evidence="3" id="KW-1185">Reference proteome</keyword>
<name>A0A9W6WU38_9STRA</name>
<organism evidence="2 3">
    <name type="scientific">Phytophthora lilii</name>
    <dbReference type="NCBI Taxonomy" id="2077276"/>
    <lineage>
        <taxon>Eukaryota</taxon>
        <taxon>Sar</taxon>
        <taxon>Stramenopiles</taxon>
        <taxon>Oomycota</taxon>
        <taxon>Peronosporomycetes</taxon>
        <taxon>Peronosporales</taxon>
        <taxon>Peronosporaceae</taxon>
        <taxon>Phytophthora</taxon>
    </lineage>
</organism>
<gene>
    <name evidence="2" type="ORF">Plil01_000576200</name>
</gene>
<feature type="chain" id="PRO_5040869220" evidence="1">
    <location>
        <begin position="26"/>
        <end position="115"/>
    </location>
</feature>
<evidence type="ECO:0000313" key="2">
    <source>
        <dbReference type="EMBL" id="GMF16278.1"/>
    </source>
</evidence>
<sequence>MHVSTFLLATAVIAFATTGISATQAALVPTNNHDEHGPDLKANLLPRNLRTKMNDENASEEEQLEEGIFTPRVGTESMSFWKKVFYKLFPHVKPPAVHVKPNYHHHPPVKIPRTN</sequence>
<dbReference type="Proteomes" id="UP001165083">
    <property type="component" value="Unassembled WGS sequence"/>
</dbReference>
<evidence type="ECO:0000256" key="1">
    <source>
        <dbReference type="SAM" id="SignalP"/>
    </source>
</evidence>
<protein>
    <submittedName>
        <fullName evidence="2">Unnamed protein product</fullName>
    </submittedName>
</protein>
<comment type="caution">
    <text evidence="2">The sequence shown here is derived from an EMBL/GenBank/DDBJ whole genome shotgun (WGS) entry which is preliminary data.</text>
</comment>
<evidence type="ECO:0000313" key="3">
    <source>
        <dbReference type="Proteomes" id="UP001165083"/>
    </source>
</evidence>
<keyword evidence="1" id="KW-0732">Signal</keyword>
<accession>A0A9W6WU38</accession>
<feature type="signal peptide" evidence="1">
    <location>
        <begin position="1"/>
        <end position="25"/>
    </location>
</feature>
<dbReference type="AlphaFoldDB" id="A0A9W6WU38"/>
<dbReference type="EMBL" id="BSXW01000248">
    <property type="protein sequence ID" value="GMF16278.1"/>
    <property type="molecule type" value="Genomic_DNA"/>
</dbReference>
<proteinExistence type="predicted"/>
<reference evidence="2" key="1">
    <citation type="submission" date="2023-04" db="EMBL/GenBank/DDBJ databases">
        <title>Phytophthora lilii NBRC 32176.</title>
        <authorList>
            <person name="Ichikawa N."/>
            <person name="Sato H."/>
            <person name="Tonouchi N."/>
        </authorList>
    </citation>
    <scope>NUCLEOTIDE SEQUENCE</scope>
    <source>
        <strain evidence="2">NBRC 32176</strain>
    </source>
</reference>